<reference evidence="3" key="1">
    <citation type="submission" date="2021-04" db="EMBL/GenBank/DDBJ databases">
        <authorList>
            <person name="Tunstrom K."/>
        </authorList>
    </citation>
    <scope>NUCLEOTIDE SEQUENCE</scope>
</reference>
<dbReference type="AlphaFoldDB" id="A0A8S3XZS6"/>
<evidence type="ECO:0000313" key="4">
    <source>
        <dbReference type="Proteomes" id="UP000691718"/>
    </source>
</evidence>
<feature type="signal peptide" evidence="2">
    <location>
        <begin position="1"/>
        <end position="15"/>
    </location>
</feature>
<dbReference type="PANTHER" id="PTHR43157:SF31">
    <property type="entry name" value="PHOSPHATIDYLINOSITOL-GLYCAN BIOSYNTHESIS CLASS F PROTEIN"/>
    <property type="match status" value="1"/>
</dbReference>
<comment type="caution">
    <text evidence="3">The sequence shown here is derived from an EMBL/GenBank/DDBJ whole genome shotgun (WGS) entry which is preliminary data.</text>
</comment>
<dbReference type="InterPro" id="IPR002347">
    <property type="entry name" value="SDR_fam"/>
</dbReference>
<evidence type="ECO:0000313" key="3">
    <source>
        <dbReference type="EMBL" id="CAG5042651.1"/>
    </source>
</evidence>
<name>A0A8S3XZS6_PARAO</name>
<dbReference type="PANTHER" id="PTHR43157">
    <property type="entry name" value="PHOSPHATIDYLINOSITOL-GLYCAN BIOSYNTHESIS CLASS F PROTEIN-RELATED"/>
    <property type="match status" value="1"/>
</dbReference>
<keyword evidence="1" id="KW-0560">Oxidoreductase</keyword>
<sequence>MFAILSVVVVSVVLAVMVGLYQKNTNAMCKSKKRLDGKTAIITGGTTGMGLRIAIDFVDRGAKVIVACPYPDEGASAIKTINDKTGSERVIYKYLDLASLESVRKFAADIMNTEYRLDILVNNAGVGDGGDFQTKDGLHIIMQVNYFGHFLLTLLLLPLLKKTGRPLEPSRIVNTSSILHNIGKIDLENLNKTNYWYKFQIYANSKLALVLFARELTCRLRSSRGTHVVINSVDPGAVGTNIFYSLGSIRGVIIKFLFYNLYKTPWEGAQTAIYVVMDKKAGEVSGEFFKNCKRTTAHWNAYSEKVSKQLWEESVRLVKMSDEELNCCFLDL</sequence>
<evidence type="ECO:0000256" key="2">
    <source>
        <dbReference type="SAM" id="SignalP"/>
    </source>
</evidence>
<dbReference type="Pfam" id="PF00106">
    <property type="entry name" value="adh_short"/>
    <property type="match status" value="1"/>
</dbReference>
<feature type="chain" id="PRO_5035865865" evidence="2">
    <location>
        <begin position="16"/>
        <end position="332"/>
    </location>
</feature>
<dbReference type="GO" id="GO:0016491">
    <property type="term" value="F:oxidoreductase activity"/>
    <property type="evidence" value="ECO:0007669"/>
    <property type="project" value="UniProtKB-KW"/>
</dbReference>
<accession>A0A8S3XZS6</accession>
<dbReference type="OrthoDB" id="191979at2759"/>
<evidence type="ECO:0000256" key="1">
    <source>
        <dbReference type="ARBA" id="ARBA00023002"/>
    </source>
</evidence>
<keyword evidence="4" id="KW-1185">Reference proteome</keyword>
<organism evidence="3 4">
    <name type="scientific">Parnassius apollo</name>
    <name type="common">Apollo butterfly</name>
    <name type="synonym">Papilio apollo</name>
    <dbReference type="NCBI Taxonomy" id="110799"/>
    <lineage>
        <taxon>Eukaryota</taxon>
        <taxon>Metazoa</taxon>
        <taxon>Ecdysozoa</taxon>
        <taxon>Arthropoda</taxon>
        <taxon>Hexapoda</taxon>
        <taxon>Insecta</taxon>
        <taxon>Pterygota</taxon>
        <taxon>Neoptera</taxon>
        <taxon>Endopterygota</taxon>
        <taxon>Lepidoptera</taxon>
        <taxon>Glossata</taxon>
        <taxon>Ditrysia</taxon>
        <taxon>Papilionoidea</taxon>
        <taxon>Papilionidae</taxon>
        <taxon>Parnassiinae</taxon>
        <taxon>Parnassini</taxon>
        <taxon>Parnassius</taxon>
        <taxon>Parnassius</taxon>
    </lineage>
</organism>
<dbReference type="EMBL" id="CAJQZP010001376">
    <property type="protein sequence ID" value="CAG5042651.1"/>
    <property type="molecule type" value="Genomic_DNA"/>
</dbReference>
<keyword evidence="2" id="KW-0732">Signal</keyword>
<protein>
    <submittedName>
        <fullName evidence="3">(apollo) hypothetical protein</fullName>
    </submittedName>
</protein>
<dbReference type="Proteomes" id="UP000691718">
    <property type="component" value="Unassembled WGS sequence"/>
</dbReference>
<gene>
    <name evidence="3" type="ORF">PAPOLLO_LOCUS22485</name>
</gene>
<proteinExistence type="predicted"/>